<keyword evidence="2" id="KW-1185">Reference proteome</keyword>
<protein>
    <submittedName>
        <fullName evidence="1">Uncharacterized protein</fullName>
    </submittedName>
</protein>
<dbReference type="EMBL" id="BGZK01000001">
    <property type="protein sequence ID" value="GBO98743.1"/>
    <property type="molecule type" value="Genomic_DNA"/>
</dbReference>
<dbReference type="Proteomes" id="UP000299102">
    <property type="component" value="Unassembled WGS sequence"/>
</dbReference>
<evidence type="ECO:0000313" key="1">
    <source>
        <dbReference type="EMBL" id="GBO98743.1"/>
    </source>
</evidence>
<accession>A0A4C1S9A7</accession>
<name>A0A4C1S9A7_EUMVA</name>
<evidence type="ECO:0000313" key="2">
    <source>
        <dbReference type="Proteomes" id="UP000299102"/>
    </source>
</evidence>
<proteinExistence type="predicted"/>
<reference evidence="1 2" key="1">
    <citation type="journal article" date="2019" name="Commun. Biol.">
        <title>The bagworm genome reveals a unique fibroin gene that provides high tensile strength.</title>
        <authorList>
            <person name="Kono N."/>
            <person name="Nakamura H."/>
            <person name="Ohtoshi R."/>
            <person name="Tomita M."/>
            <person name="Numata K."/>
            <person name="Arakawa K."/>
        </authorList>
    </citation>
    <scope>NUCLEOTIDE SEQUENCE [LARGE SCALE GENOMIC DNA]</scope>
</reference>
<sequence>MYRDAKSVQSQRSSWLDIRVADDSEAVLQGLSNQSNICPPIYIADIVIYKSMTSDIAAALESAQTLKSSDHEIHMIPRYDPKKVRNLSRSAHL</sequence>
<organism evidence="1 2">
    <name type="scientific">Eumeta variegata</name>
    <name type="common">Bagworm moth</name>
    <name type="synonym">Eumeta japonica</name>
    <dbReference type="NCBI Taxonomy" id="151549"/>
    <lineage>
        <taxon>Eukaryota</taxon>
        <taxon>Metazoa</taxon>
        <taxon>Ecdysozoa</taxon>
        <taxon>Arthropoda</taxon>
        <taxon>Hexapoda</taxon>
        <taxon>Insecta</taxon>
        <taxon>Pterygota</taxon>
        <taxon>Neoptera</taxon>
        <taxon>Endopterygota</taxon>
        <taxon>Lepidoptera</taxon>
        <taxon>Glossata</taxon>
        <taxon>Ditrysia</taxon>
        <taxon>Tineoidea</taxon>
        <taxon>Psychidae</taxon>
        <taxon>Oiketicinae</taxon>
        <taxon>Eumeta</taxon>
    </lineage>
</organism>
<comment type="caution">
    <text evidence="1">The sequence shown here is derived from an EMBL/GenBank/DDBJ whole genome shotgun (WGS) entry which is preliminary data.</text>
</comment>
<dbReference type="AlphaFoldDB" id="A0A4C1S9A7"/>
<gene>
    <name evidence="1" type="ORF">EVAR_239_1</name>
</gene>